<gene>
    <name evidence="1" type="ORF">LTS18_011518</name>
</gene>
<proteinExistence type="predicted"/>
<evidence type="ECO:0000313" key="1">
    <source>
        <dbReference type="EMBL" id="KAK3076972.1"/>
    </source>
</evidence>
<protein>
    <submittedName>
        <fullName evidence="1">Uncharacterized protein</fullName>
    </submittedName>
</protein>
<name>A0ACC3DJU0_9PEZI</name>
<evidence type="ECO:0000313" key="2">
    <source>
        <dbReference type="Proteomes" id="UP001186974"/>
    </source>
</evidence>
<accession>A0ACC3DJU0</accession>
<dbReference type="Proteomes" id="UP001186974">
    <property type="component" value="Unassembled WGS sequence"/>
</dbReference>
<reference evidence="1" key="1">
    <citation type="submission" date="2024-09" db="EMBL/GenBank/DDBJ databases">
        <title>Black Yeasts Isolated from many extreme environments.</title>
        <authorList>
            <person name="Coleine C."/>
            <person name="Stajich J.E."/>
            <person name="Selbmann L."/>
        </authorList>
    </citation>
    <scope>NUCLEOTIDE SEQUENCE</scope>
    <source>
        <strain evidence="1">CCFEE 5737</strain>
    </source>
</reference>
<comment type="caution">
    <text evidence="1">The sequence shown here is derived from an EMBL/GenBank/DDBJ whole genome shotgun (WGS) entry which is preliminary data.</text>
</comment>
<keyword evidence="2" id="KW-1185">Reference proteome</keyword>
<dbReference type="EMBL" id="JAWDJW010003343">
    <property type="protein sequence ID" value="KAK3076972.1"/>
    <property type="molecule type" value="Genomic_DNA"/>
</dbReference>
<organism evidence="1 2">
    <name type="scientific">Coniosporium uncinatum</name>
    <dbReference type="NCBI Taxonomy" id="93489"/>
    <lineage>
        <taxon>Eukaryota</taxon>
        <taxon>Fungi</taxon>
        <taxon>Dikarya</taxon>
        <taxon>Ascomycota</taxon>
        <taxon>Pezizomycotina</taxon>
        <taxon>Dothideomycetes</taxon>
        <taxon>Dothideomycetes incertae sedis</taxon>
        <taxon>Coniosporium</taxon>
    </lineage>
</organism>
<sequence>MAFNFVLPVRIVQAVFAIIVLGVLAYAAHDWSQWWSPSSVNFLIFTSVWTLLALAYLIITPGRFPTLAHKYGIFAAEAATMLFWFAGFVALATLLGDINCRAGNVCGSSIAGDVFAAFEW</sequence>